<reference evidence="5" key="1">
    <citation type="submission" date="2022-11" db="UniProtKB">
        <authorList>
            <consortium name="WormBaseParasite"/>
        </authorList>
    </citation>
    <scope>IDENTIFICATION</scope>
</reference>
<keyword evidence="1" id="KW-0732">Signal</keyword>
<accession>A0A915N2N5</accession>
<dbReference type="GO" id="GO:0016020">
    <property type="term" value="C:membrane"/>
    <property type="evidence" value="ECO:0007669"/>
    <property type="project" value="TreeGrafter"/>
</dbReference>
<evidence type="ECO:0000256" key="2">
    <source>
        <dbReference type="ARBA" id="ARBA00022737"/>
    </source>
</evidence>
<dbReference type="Proteomes" id="UP000887561">
    <property type="component" value="Unplaced"/>
</dbReference>
<dbReference type="PANTHER" id="PTHR47653:SF1">
    <property type="entry name" value="DELETED IN MALIGNANT BRAIN TUMORS 1 PROTEIN"/>
    <property type="match status" value="1"/>
</dbReference>
<dbReference type="WBParaSite" id="scaffold6300_cov235.g10685">
    <property type="protein sequence ID" value="scaffold6300_cov235.g10685"/>
    <property type="gene ID" value="scaffold6300_cov235.g10685"/>
</dbReference>
<name>A0A915N2N5_MELJA</name>
<protein>
    <submittedName>
        <fullName evidence="5">C-type lectin domain-containing protein</fullName>
    </submittedName>
</protein>
<organism evidence="4 5">
    <name type="scientific">Meloidogyne javanica</name>
    <name type="common">Root-knot nematode worm</name>
    <dbReference type="NCBI Taxonomy" id="6303"/>
    <lineage>
        <taxon>Eukaryota</taxon>
        <taxon>Metazoa</taxon>
        <taxon>Ecdysozoa</taxon>
        <taxon>Nematoda</taxon>
        <taxon>Chromadorea</taxon>
        <taxon>Rhabditida</taxon>
        <taxon>Tylenchina</taxon>
        <taxon>Tylenchomorpha</taxon>
        <taxon>Tylenchoidea</taxon>
        <taxon>Meloidogynidae</taxon>
        <taxon>Meloidogyninae</taxon>
        <taxon>Meloidogyne</taxon>
        <taxon>Meloidogyne incognita group</taxon>
    </lineage>
</organism>
<keyword evidence="3" id="KW-0325">Glycoprotein</keyword>
<keyword evidence="2" id="KW-0677">Repeat</keyword>
<dbReference type="PANTHER" id="PTHR47653">
    <property type="entry name" value="PROTEIN BARK BEETLE"/>
    <property type="match status" value="1"/>
</dbReference>
<dbReference type="SUPFAM" id="SSF56436">
    <property type="entry name" value="C-type lectin-like"/>
    <property type="match status" value="1"/>
</dbReference>
<evidence type="ECO:0000313" key="5">
    <source>
        <dbReference type="WBParaSite" id="scaffold6300_cov235.g10685"/>
    </source>
</evidence>
<proteinExistence type="predicted"/>
<dbReference type="InterPro" id="IPR016187">
    <property type="entry name" value="CTDL_fold"/>
</dbReference>
<evidence type="ECO:0000256" key="3">
    <source>
        <dbReference type="ARBA" id="ARBA00023180"/>
    </source>
</evidence>
<evidence type="ECO:0000256" key="1">
    <source>
        <dbReference type="ARBA" id="ARBA00022729"/>
    </source>
</evidence>
<dbReference type="AlphaFoldDB" id="A0A915N2N5"/>
<sequence>ANFYSGPVGIPHSDKLSIYSGSSFSSSSLLRSFNYLSNFDESGSITTRSSIISIHLRATAADGEFGFLAEIATLPAVPLPRKGVDEVAIRASRILNNDRGAINYKNLGEIGPNVIIEQCAIDRNGYHLYGNISTSTAVLFFFRANSIRYGRGGLFISARSSSSMSRLRANVGWHILDTCRLNGELREETAAELYFQNNYLKDNLALGHGNPYIERYGFHDGNEPDEFVQRRPKRQVLSQKGVSFDWWTHIGAETSRYRSTILSGSVHQLYSRNLFDNPLNDFELVTTQHESPQFDISSINAKYNYWGPPGTIGTAAGKIRDQHDDPLLIRVDYDPVLESNTSLIEGDCPAGWFLVGREEFKSCFIFIGAASTYSDAVQTCQYLDAFLPIMQSGDPRQKELATKIDILSQLYITELERINSFGFAYDIPIWIASLTIPSNQCGWMSSRTASIGEQNCHNLLPYVCERGELII</sequence>
<dbReference type="Gene3D" id="3.10.100.10">
    <property type="entry name" value="Mannose-Binding Protein A, subunit A"/>
    <property type="match status" value="1"/>
</dbReference>
<evidence type="ECO:0000313" key="4">
    <source>
        <dbReference type="Proteomes" id="UP000887561"/>
    </source>
</evidence>
<keyword evidence="4" id="KW-1185">Reference proteome</keyword>
<dbReference type="InterPro" id="IPR016186">
    <property type="entry name" value="C-type_lectin-like/link_sf"/>
</dbReference>
<dbReference type="GO" id="GO:0045217">
    <property type="term" value="P:cell-cell junction maintenance"/>
    <property type="evidence" value="ECO:0007669"/>
    <property type="project" value="TreeGrafter"/>
</dbReference>
<dbReference type="InterPro" id="IPR053243">
    <property type="entry name" value="SJ_maturation_regulator"/>
</dbReference>